<evidence type="ECO:0000256" key="1">
    <source>
        <dbReference type="ARBA" id="ARBA00004606"/>
    </source>
</evidence>
<proteinExistence type="inferred from homology"/>
<organism evidence="13 14">
    <name type="scientific">Dreissena polymorpha</name>
    <name type="common">Zebra mussel</name>
    <name type="synonym">Mytilus polymorpha</name>
    <dbReference type="NCBI Taxonomy" id="45954"/>
    <lineage>
        <taxon>Eukaryota</taxon>
        <taxon>Metazoa</taxon>
        <taxon>Spiralia</taxon>
        <taxon>Lophotrochozoa</taxon>
        <taxon>Mollusca</taxon>
        <taxon>Bivalvia</taxon>
        <taxon>Autobranchia</taxon>
        <taxon>Heteroconchia</taxon>
        <taxon>Euheterodonta</taxon>
        <taxon>Imparidentia</taxon>
        <taxon>Neoheterodontei</taxon>
        <taxon>Myida</taxon>
        <taxon>Dreissenoidea</taxon>
        <taxon>Dreissenidae</taxon>
        <taxon>Dreissena</taxon>
    </lineage>
</organism>
<name>A0A9D3XZE9_DREPO</name>
<evidence type="ECO:0000313" key="14">
    <source>
        <dbReference type="Proteomes" id="UP000828390"/>
    </source>
</evidence>
<dbReference type="Proteomes" id="UP000828390">
    <property type="component" value="Unassembled WGS sequence"/>
</dbReference>
<dbReference type="EMBL" id="JAIWYP010000042">
    <property type="protein sequence ID" value="KAH3691176.1"/>
    <property type="molecule type" value="Genomic_DNA"/>
</dbReference>
<evidence type="ECO:0000256" key="6">
    <source>
        <dbReference type="ARBA" id="ARBA00022679"/>
    </source>
</evidence>
<dbReference type="Pfam" id="PF02434">
    <property type="entry name" value="Fringe"/>
    <property type="match status" value="1"/>
</dbReference>
<dbReference type="PANTHER" id="PTHR23033:SF14">
    <property type="entry name" value="GLYCOPROTEIN-N-ACETYLGALACTOSAMINE 3-BETA-GALACTOSYLTRANSFERASE 1-RELATED"/>
    <property type="match status" value="1"/>
</dbReference>
<evidence type="ECO:0000256" key="10">
    <source>
        <dbReference type="ARBA" id="ARBA00022989"/>
    </source>
</evidence>
<dbReference type="GO" id="GO:0016020">
    <property type="term" value="C:membrane"/>
    <property type="evidence" value="ECO:0007669"/>
    <property type="project" value="UniProtKB-SubCell"/>
</dbReference>
<accession>A0A9D3XZE9</accession>
<gene>
    <name evidence="13" type="ORF">DPMN_194404</name>
</gene>
<evidence type="ECO:0000259" key="12">
    <source>
        <dbReference type="Pfam" id="PF02434"/>
    </source>
</evidence>
<dbReference type="InterPro" id="IPR026050">
    <property type="entry name" value="C1GALT1/C1GALT1_chp1"/>
</dbReference>
<reference evidence="13" key="1">
    <citation type="journal article" date="2019" name="bioRxiv">
        <title>The Genome of the Zebra Mussel, Dreissena polymorpha: A Resource for Invasive Species Research.</title>
        <authorList>
            <person name="McCartney M.A."/>
            <person name="Auch B."/>
            <person name="Kono T."/>
            <person name="Mallez S."/>
            <person name="Zhang Y."/>
            <person name="Obille A."/>
            <person name="Becker A."/>
            <person name="Abrahante J.E."/>
            <person name="Garbe J."/>
            <person name="Badalamenti J.P."/>
            <person name="Herman A."/>
            <person name="Mangelson H."/>
            <person name="Liachko I."/>
            <person name="Sullivan S."/>
            <person name="Sone E.D."/>
            <person name="Koren S."/>
            <person name="Silverstein K.A.T."/>
            <person name="Beckman K.B."/>
            <person name="Gohl D.M."/>
        </authorList>
    </citation>
    <scope>NUCLEOTIDE SEQUENCE</scope>
    <source>
        <strain evidence="13">Duluth1</strain>
        <tissue evidence="13">Whole animal</tissue>
    </source>
</reference>
<keyword evidence="8" id="KW-0547">Nucleotide-binding</keyword>
<keyword evidence="5" id="KW-0328">Glycosyltransferase</keyword>
<evidence type="ECO:0000256" key="4">
    <source>
        <dbReference type="ARBA" id="ARBA00012557"/>
    </source>
</evidence>
<dbReference type="InterPro" id="IPR003378">
    <property type="entry name" value="Fringe-like_glycosylTrfase"/>
</dbReference>
<evidence type="ECO:0000256" key="8">
    <source>
        <dbReference type="ARBA" id="ARBA00022741"/>
    </source>
</evidence>
<dbReference type="GO" id="GO:0000166">
    <property type="term" value="F:nucleotide binding"/>
    <property type="evidence" value="ECO:0007669"/>
    <property type="project" value="UniProtKB-KW"/>
</dbReference>
<evidence type="ECO:0000256" key="7">
    <source>
        <dbReference type="ARBA" id="ARBA00022692"/>
    </source>
</evidence>
<comment type="pathway">
    <text evidence="2">Protein modification; protein glycosylation.</text>
</comment>
<dbReference type="Gene3D" id="3.90.550.50">
    <property type="match status" value="1"/>
</dbReference>
<evidence type="ECO:0000313" key="13">
    <source>
        <dbReference type="EMBL" id="KAH3691176.1"/>
    </source>
</evidence>
<comment type="similarity">
    <text evidence="3">Belongs to the glycosyltransferase 31 family. Beta3-Gal-T subfamily.</text>
</comment>
<comment type="caution">
    <text evidence="13">The sequence shown here is derived from an EMBL/GenBank/DDBJ whole genome shotgun (WGS) entry which is preliminary data.</text>
</comment>
<keyword evidence="11" id="KW-0472">Membrane</keyword>
<evidence type="ECO:0000256" key="11">
    <source>
        <dbReference type="ARBA" id="ARBA00023136"/>
    </source>
</evidence>
<sequence length="95" mass="11030">MCIDTPEGYDNLTEKSREILQLLNLQEMEHFDWFLKADDDTYVIMENMRFILKGLNPERPAYLGYQLEPTCVDSPYKSGGAGYLFSRSGLKRLVE</sequence>
<dbReference type="PANTHER" id="PTHR23033">
    <property type="entry name" value="BETA1,3-GALACTOSYLTRANSFERASE"/>
    <property type="match status" value="1"/>
</dbReference>
<evidence type="ECO:0000256" key="9">
    <source>
        <dbReference type="ARBA" id="ARBA00022968"/>
    </source>
</evidence>
<feature type="domain" description="Fringe-like glycosyltransferase" evidence="12">
    <location>
        <begin position="28"/>
        <end position="93"/>
    </location>
</feature>
<dbReference type="GO" id="GO:0016263">
    <property type="term" value="F:glycoprotein-N-acetylgalactosamine 3-beta-galactosyltransferase activity"/>
    <property type="evidence" value="ECO:0007669"/>
    <property type="project" value="UniProtKB-EC"/>
</dbReference>
<evidence type="ECO:0000256" key="3">
    <source>
        <dbReference type="ARBA" id="ARBA00006462"/>
    </source>
</evidence>
<keyword evidence="14" id="KW-1185">Reference proteome</keyword>
<keyword evidence="9" id="KW-0735">Signal-anchor</keyword>
<dbReference type="EC" id="2.4.1.122" evidence="4"/>
<reference evidence="13" key="2">
    <citation type="submission" date="2020-11" db="EMBL/GenBank/DDBJ databases">
        <authorList>
            <person name="McCartney M.A."/>
            <person name="Auch B."/>
            <person name="Kono T."/>
            <person name="Mallez S."/>
            <person name="Becker A."/>
            <person name="Gohl D.M."/>
            <person name="Silverstein K.A.T."/>
            <person name="Koren S."/>
            <person name="Bechman K.B."/>
            <person name="Herman A."/>
            <person name="Abrahante J.E."/>
            <person name="Garbe J."/>
        </authorList>
    </citation>
    <scope>NUCLEOTIDE SEQUENCE</scope>
    <source>
        <strain evidence="13">Duluth1</strain>
        <tissue evidence="13">Whole animal</tissue>
    </source>
</reference>
<comment type="subcellular location">
    <subcellularLocation>
        <location evidence="1">Membrane</location>
        <topology evidence="1">Single-pass type II membrane protein</topology>
    </subcellularLocation>
</comment>
<protein>
    <recommendedName>
        <fullName evidence="4">N-acetylgalactosaminide beta-1,3-galactosyltransferase</fullName>
        <ecNumber evidence="4">2.4.1.122</ecNumber>
    </recommendedName>
</protein>
<dbReference type="AlphaFoldDB" id="A0A9D3XZE9"/>
<keyword evidence="7" id="KW-0812">Transmembrane</keyword>
<keyword evidence="6" id="KW-0808">Transferase</keyword>
<evidence type="ECO:0000256" key="5">
    <source>
        <dbReference type="ARBA" id="ARBA00022676"/>
    </source>
</evidence>
<keyword evidence="10" id="KW-1133">Transmembrane helix</keyword>
<evidence type="ECO:0000256" key="2">
    <source>
        <dbReference type="ARBA" id="ARBA00004922"/>
    </source>
</evidence>